<evidence type="ECO:0000256" key="5">
    <source>
        <dbReference type="SAM" id="Phobius"/>
    </source>
</evidence>
<evidence type="ECO:0000313" key="7">
    <source>
        <dbReference type="Proteomes" id="UP001069802"/>
    </source>
</evidence>
<comment type="subcellular location">
    <subcellularLocation>
        <location evidence="1">Endomembrane system</location>
        <topology evidence="1">Multi-pass membrane protein</topology>
    </subcellularLocation>
</comment>
<comment type="caution">
    <text evidence="6">The sequence shown here is derived from an EMBL/GenBank/DDBJ whole genome shotgun (WGS) entry which is preliminary data.</text>
</comment>
<protein>
    <submittedName>
        <fullName evidence="6">VIT1/CCC1 transporter family protein</fullName>
    </submittedName>
</protein>
<accession>A0ABT4LF37</accession>
<dbReference type="InterPro" id="IPR008217">
    <property type="entry name" value="Ccc1_fam"/>
</dbReference>
<organism evidence="6 7">
    <name type="scientific">Kiloniella laminariae</name>
    <dbReference type="NCBI Taxonomy" id="454162"/>
    <lineage>
        <taxon>Bacteria</taxon>
        <taxon>Pseudomonadati</taxon>
        <taxon>Pseudomonadota</taxon>
        <taxon>Alphaproteobacteria</taxon>
        <taxon>Rhodospirillales</taxon>
        <taxon>Kiloniellaceae</taxon>
        <taxon>Kiloniella</taxon>
    </lineage>
</organism>
<evidence type="ECO:0000256" key="3">
    <source>
        <dbReference type="ARBA" id="ARBA00022989"/>
    </source>
</evidence>
<gene>
    <name evidence="6" type="ORF">O4H49_02885</name>
</gene>
<reference evidence="6" key="1">
    <citation type="submission" date="2022-12" db="EMBL/GenBank/DDBJ databases">
        <title>Bacterial isolates from different developmental stages of Nematostella vectensis.</title>
        <authorList>
            <person name="Fraune S."/>
        </authorList>
    </citation>
    <scope>NUCLEOTIDE SEQUENCE</scope>
    <source>
        <strain evidence="6">G21630-S1</strain>
    </source>
</reference>
<name>A0ABT4LF37_9PROT</name>
<proteinExistence type="predicted"/>
<keyword evidence="4 5" id="KW-0472">Membrane</keyword>
<keyword evidence="3 5" id="KW-1133">Transmembrane helix</keyword>
<feature type="transmembrane region" description="Helical" evidence="5">
    <location>
        <begin position="184"/>
        <end position="205"/>
    </location>
</feature>
<feature type="transmembrane region" description="Helical" evidence="5">
    <location>
        <begin position="217"/>
        <end position="235"/>
    </location>
</feature>
<evidence type="ECO:0000256" key="1">
    <source>
        <dbReference type="ARBA" id="ARBA00004127"/>
    </source>
</evidence>
<keyword evidence="7" id="KW-1185">Reference proteome</keyword>
<feature type="transmembrane region" description="Helical" evidence="5">
    <location>
        <begin position="158"/>
        <end position="178"/>
    </location>
</feature>
<evidence type="ECO:0000256" key="2">
    <source>
        <dbReference type="ARBA" id="ARBA00022692"/>
    </source>
</evidence>
<dbReference type="PANTHER" id="PTHR31851">
    <property type="entry name" value="FE(2+)/MN(2+) TRANSPORTER PCL1"/>
    <property type="match status" value="1"/>
</dbReference>
<dbReference type="EMBL" id="JAPWGY010000001">
    <property type="protein sequence ID" value="MCZ4279708.1"/>
    <property type="molecule type" value="Genomic_DNA"/>
</dbReference>
<dbReference type="Proteomes" id="UP001069802">
    <property type="component" value="Unassembled WGS sequence"/>
</dbReference>
<evidence type="ECO:0000256" key="4">
    <source>
        <dbReference type="ARBA" id="ARBA00023136"/>
    </source>
</evidence>
<evidence type="ECO:0000313" key="6">
    <source>
        <dbReference type="EMBL" id="MCZ4279708.1"/>
    </source>
</evidence>
<keyword evidence="2 5" id="KW-0812">Transmembrane</keyword>
<dbReference type="RefSeq" id="WP_269421907.1">
    <property type="nucleotide sequence ID" value="NZ_JAPWGY010000001.1"/>
</dbReference>
<dbReference type="Pfam" id="PF01988">
    <property type="entry name" value="VIT1"/>
    <property type="match status" value="1"/>
</dbReference>
<sequence>MKLEHEHSQTAIQARLAEETSVNYLRDWVYGSIDGAVTTFAVVSGVVGAQLSLRVILILGVANLLADGFSMAAGNYSATKSELDDAERLREIERKHIRQVPEGEREEIRQILIAKGLQGSTLEEATDAITSNEELWINTMLAEEYGISPVSRDPLRSALVTFSAFFLCGAIPLAPFILGLENAFTTSALLTAAVFFLTGMVKSRWSLAPWWRSGSETLLIGGLAAAVSYGVGYLLRGVVG</sequence>